<evidence type="ECO:0000313" key="8">
    <source>
        <dbReference type="EMBL" id="MDQ0168127.1"/>
    </source>
</evidence>
<dbReference type="Pfam" id="PF06081">
    <property type="entry name" value="ArAE_1"/>
    <property type="match status" value="1"/>
</dbReference>
<feature type="transmembrane region" description="Helical" evidence="6">
    <location>
        <begin position="129"/>
        <end position="151"/>
    </location>
</feature>
<protein>
    <submittedName>
        <fullName evidence="8">Uncharacterized membrane protein YgaE (UPF0421/DUF939 family)</fullName>
    </submittedName>
</protein>
<dbReference type="PANTHER" id="PTHR40064">
    <property type="entry name" value="MEMBRANE PROTEIN-RELATED"/>
    <property type="match status" value="1"/>
</dbReference>
<feature type="transmembrane region" description="Helical" evidence="6">
    <location>
        <begin position="91"/>
        <end position="117"/>
    </location>
</feature>
<feature type="transmembrane region" description="Helical" evidence="6">
    <location>
        <begin position="65"/>
        <end position="85"/>
    </location>
</feature>
<feature type="domain" description="Putative aromatic acid exporter C-terminal" evidence="7">
    <location>
        <begin position="155"/>
        <end position="319"/>
    </location>
</feature>
<dbReference type="InterPro" id="IPR021062">
    <property type="entry name" value="ArAE_1_C"/>
</dbReference>
<dbReference type="InterPro" id="IPR052984">
    <property type="entry name" value="UPF0421"/>
</dbReference>
<keyword evidence="5 6" id="KW-0472">Membrane</keyword>
<evidence type="ECO:0000256" key="4">
    <source>
        <dbReference type="ARBA" id="ARBA00022989"/>
    </source>
</evidence>
<comment type="caution">
    <text evidence="8">The sequence shown here is derived from an EMBL/GenBank/DDBJ whole genome shotgun (WGS) entry which is preliminary data.</text>
</comment>
<evidence type="ECO:0000256" key="1">
    <source>
        <dbReference type="ARBA" id="ARBA00004651"/>
    </source>
</evidence>
<evidence type="ECO:0000259" key="7">
    <source>
        <dbReference type="Pfam" id="PF11728"/>
    </source>
</evidence>
<evidence type="ECO:0000256" key="6">
    <source>
        <dbReference type="SAM" id="Phobius"/>
    </source>
</evidence>
<name>A0ABT9W4F1_9BACI</name>
<dbReference type="EMBL" id="JAUSTY010000024">
    <property type="protein sequence ID" value="MDQ0168127.1"/>
    <property type="molecule type" value="Genomic_DNA"/>
</dbReference>
<sequence length="324" mass="37143">MLKLSHRGNPFRIGFRTIKTAVGVALAISLAQYFQLEFYVSAGIITILCIQATKRSSVRSSLSRFAACLIGIVLSIIFFEGIGYTPLSVGLLLLLFIPLCVLLQLKDGIVTSTVIIFHLYTYQTVDGYIVLNELALITIGIGVALLMNVYIPSVDKQLKQYQKRIETNFKKILEEFAFFLRDGNHLWDGKEITETSDLLKEAQSLAFKKIENHFLRNEDKDYHYLKMREKQFEILMDLMPILSNLDQTLEQGLKLSDFLEELSAGVHRGNTASIYLERLAVLREEIGEMSLPETRKEFETRAHLFYLLNQIERYLKIKNQFKVG</sequence>
<evidence type="ECO:0000256" key="2">
    <source>
        <dbReference type="ARBA" id="ARBA00022475"/>
    </source>
</evidence>
<dbReference type="PANTHER" id="PTHR40064:SF1">
    <property type="entry name" value="MEMBRANE PROTEIN"/>
    <property type="match status" value="1"/>
</dbReference>
<keyword evidence="4 6" id="KW-1133">Transmembrane helix</keyword>
<dbReference type="Proteomes" id="UP001235840">
    <property type="component" value="Unassembled WGS sequence"/>
</dbReference>
<proteinExistence type="predicted"/>
<dbReference type="Gene3D" id="1.20.120.940">
    <property type="entry name" value="Putative aromatic acid exporter, C-terminal domain"/>
    <property type="match status" value="1"/>
</dbReference>
<keyword evidence="3 6" id="KW-0812">Transmembrane</keyword>
<accession>A0ABT9W4F1</accession>
<comment type="subcellular location">
    <subcellularLocation>
        <location evidence="1">Cell membrane</location>
        <topology evidence="1">Multi-pass membrane protein</topology>
    </subcellularLocation>
</comment>
<dbReference type="InterPro" id="IPR038323">
    <property type="entry name" value="ArAE_1_C_sf"/>
</dbReference>
<gene>
    <name evidence="8" type="ORF">J2S11_004079</name>
</gene>
<keyword evidence="9" id="KW-1185">Reference proteome</keyword>
<keyword evidence="2" id="KW-1003">Cell membrane</keyword>
<evidence type="ECO:0000313" key="9">
    <source>
        <dbReference type="Proteomes" id="UP001235840"/>
    </source>
</evidence>
<evidence type="ECO:0000256" key="5">
    <source>
        <dbReference type="ARBA" id="ARBA00023136"/>
    </source>
</evidence>
<organism evidence="8 9">
    <name type="scientific">Caldalkalibacillus horti</name>
    <dbReference type="NCBI Taxonomy" id="77523"/>
    <lineage>
        <taxon>Bacteria</taxon>
        <taxon>Bacillati</taxon>
        <taxon>Bacillota</taxon>
        <taxon>Bacilli</taxon>
        <taxon>Bacillales</taxon>
        <taxon>Bacillaceae</taxon>
        <taxon>Caldalkalibacillus</taxon>
    </lineage>
</organism>
<reference evidence="8 9" key="1">
    <citation type="submission" date="2023-07" db="EMBL/GenBank/DDBJ databases">
        <title>Genomic Encyclopedia of Type Strains, Phase IV (KMG-IV): sequencing the most valuable type-strain genomes for metagenomic binning, comparative biology and taxonomic classification.</title>
        <authorList>
            <person name="Goeker M."/>
        </authorList>
    </citation>
    <scope>NUCLEOTIDE SEQUENCE [LARGE SCALE GENOMIC DNA]</scope>
    <source>
        <strain evidence="8 9">DSM 12751</strain>
    </source>
</reference>
<dbReference type="InterPro" id="IPR010343">
    <property type="entry name" value="ArAE_1"/>
</dbReference>
<evidence type="ECO:0000256" key="3">
    <source>
        <dbReference type="ARBA" id="ARBA00022692"/>
    </source>
</evidence>
<dbReference type="RefSeq" id="WP_307397634.1">
    <property type="nucleotide sequence ID" value="NZ_BAAADK010000047.1"/>
</dbReference>
<dbReference type="Pfam" id="PF11728">
    <property type="entry name" value="ArAE_1_C"/>
    <property type="match status" value="1"/>
</dbReference>